<dbReference type="EMBL" id="JAQQFM010000008">
    <property type="protein sequence ID" value="MFL9926308.1"/>
    <property type="molecule type" value="Genomic_DNA"/>
</dbReference>
<dbReference type="RefSeq" id="WP_408159516.1">
    <property type="nucleotide sequence ID" value="NZ_JAQQFM010000008.1"/>
</dbReference>
<name>A0ABW9AEU1_9BURK</name>
<comment type="caution">
    <text evidence="1">The sequence shown here is derived from an EMBL/GenBank/DDBJ whole genome shotgun (WGS) entry which is preliminary data.</text>
</comment>
<accession>A0ABW9AEU1</accession>
<evidence type="ECO:0000313" key="2">
    <source>
        <dbReference type="Proteomes" id="UP001629246"/>
    </source>
</evidence>
<evidence type="ECO:0000313" key="1">
    <source>
        <dbReference type="EMBL" id="MFL9926308.1"/>
    </source>
</evidence>
<organism evidence="1 2">
    <name type="scientific">Herbaspirillum lusitanum</name>
    <dbReference type="NCBI Taxonomy" id="213312"/>
    <lineage>
        <taxon>Bacteria</taxon>
        <taxon>Pseudomonadati</taxon>
        <taxon>Pseudomonadota</taxon>
        <taxon>Betaproteobacteria</taxon>
        <taxon>Burkholderiales</taxon>
        <taxon>Oxalobacteraceae</taxon>
        <taxon>Herbaspirillum</taxon>
    </lineage>
</organism>
<keyword evidence="2" id="KW-1185">Reference proteome</keyword>
<protein>
    <submittedName>
        <fullName evidence="1">Uncharacterized protein</fullName>
    </submittedName>
</protein>
<dbReference type="Proteomes" id="UP001629246">
    <property type="component" value="Unassembled WGS sequence"/>
</dbReference>
<proteinExistence type="predicted"/>
<gene>
    <name evidence="1" type="ORF">PQR62_18680</name>
</gene>
<reference evidence="1 2" key="1">
    <citation type="journal article" date="2024" name="Chem. Sci.">
        <title>Discovery of megapolipeptins by genome mining of a Burkholderiales bacteria collection.</title>
        <authorList>
            <person name="Paulo B.S."/>
            <person name="Recchia M.J.J."/>
            <person name="Lee S."/>
            <person name="Fergusson C.H."/>
            <person name="Romanowski S.B."/>
            <person name="Hernandez A."/>
            <person name="Krull N."/>
            <person name="Liu D.Y."/>
            <person name="Cavanagh H."/>
            <person name="Bos A."/>
            <person name="Gray C.A."/>
            <person name="Murphy B.T."/>
            <person name="Linington R.G."/>
            <person name="Eustaquio A.S."/>
        </authorList>
    </citation>
    <scope>NUCLEOTIDE SEQUENCE [LARGE SCALE GENOMIC DNA]</scope>
    <source>
        <strain evidence="1 2">RL21-008-BIB-A</strain>
    </source>
</reference>
<sequence length="123" mass="13293">MKSTTDQTDIKDRKPRALKRLTIQQLETAISAALYKITAERYEVDISRFDLDVGGNLLVHDSATIEMRVACDGQTMWNSDRMNMLKNALPDVLPVGKCSAQAGAEAIDAASAVAVGDSLPQAV</sequence>